<evidence type="ECO:0000313" key="3">
    <source>
        <dbReference type="Proteomes" id="UP000316008"/>
    </source>
</evidence>
<dbReference type="PANTHER" id="PTHR43031:SF1">
    <property type="entry name" value="PYRIDINE NUCLEOTIDE-DISULPHIDE OXIDOREDUCTASE"/>
    <property type="match status" value="1"/>
</dbReference>
<dbReference type="RefSeq" id="WP_144331463.1">
    <property type="nucleotide sequence ID" value="NZ_VLPL01000001.1"/>
</dbReference>
<proteinExistence type="predicted"/>
<dbReference type="SUPFAM" id="SSF52821">
    <property type="entry name" value="Rhodanese/Cell cycle control phosphatase"/>
    <property type="match status" value="1"/>
</dbReference>
<keyword evidence="3" id="KW-1185">Reference proteome</keyword>
<reference evidence="2 3" key="1">
    <citation type="submission" date="2019-07" db="EMBL/GenBank/DDBJ databases">
        <authorList>
            <person name="Huq M.A."/>
        </authorList>
    </citation>
    <scope>NUCLEOTIDE SEQUENCE [LARGE SCALE GENOMIC DNA]</scope>
    <source>
        <strain evidence="2 3">MAH-3</strain>
    </source>
</reference>
<dbReference type="Proteomes" id="UP000316008">
    <property type="component" value="Unassembled WGS sequence"/>
</dbReference>
<evidence type="ECO:0000259" key="1">
    <source>
        <dbReference type="PROSITE" id="PS50206"/>
    </source>
</evidence>
<dbReference type="AlphaFoldDB" id="A0A556N719"/>
<dbReference type="CDD" id="cd00158">
    <property type="entry name" value="RHOD"/>
    <property type="match status" value="1"/>
</dbReference>
<dbReference type="SMART" id="SM00450">
    <property type="entry name" value="RHOD"/>
    <property type="match status" value="1"/>
</dbReference>
<dbReference type="PANTHER" id="PTHR43031">
    <property type="entry name" value="FAD-DEPENDENT OXIDOREDUCTASE"/>
    <property type="match status" value="1"/>
</dbReference>
<sequence>MKAIGIIAGACLLLYIGYRTYRFLNLDKGLAKKIEQGAIVLDVRTPAEYRTGHLKGSVNLQLSRLHTAKLPLDKSKTYITVCSHGLRSVKAMNLLKEKGYKVFNGGALADLENEIKQ</sequence>
<evidence type="ECO:0000313" key="2">
    <source>
        <dbReference type="EMBL" id="TSJ47928.1"/>
    </source>
</evidence>
<dbReference type="InterPro" id="IPR036873">
    <property type="entry name" value="Rhodanese-like_dom_sf"/>
</dbReference>
<organism evidence="2 3">
    <name type="scientific">Fluviicola chungangensis</name>
    <dbReference type="NCBI Taxonomy" id="2597671"/>
    <lineage>
        <taxon>Bacteria</taxon>
        <taxon>Pseudomonadati</taxon>
        <taxon>Bacteroidota</taxon>
        <taxon>Flavobacteriia</taxon>
        <taxon>Flavobacteriales</taxon>
        <taxon>Crocinitomicaceae</taxon>
        <taxon>Fluviicola</taxon>
    </lineage>
</organism>
<protein>
    <submittedName>
        <fullName evidence="2">Rhodanese-like domain-containing protein</fullName>
    </submittedName>
</protein>
<dbReference type="OrthoDB" id="9800872at2"/>
<name>A0A556N719_9FLAO</name>
<dbReference type="PROSITE" id="PS50206">
    <property type="entry name" value="RHODANESE_3"/>
    <property type="match status" value="1"/>
</dbReference>
<accession>A0A556N719</accession>
<feature type="domain" description="Rhodanese" evidence="1">
    <location>
        <begin position="34"/>
        <end position="110"/>
    </location>
</feature>
<comment type="caution">
    <text evidence="2">The sequence shown here is derived from an EMBL/GenBank/DDBJ whole genome shotgun (WGS) entry which is preliminary data.</text>
</comment>
<dbReference type="InterPro" id="IPR050229">
    <property type="entry name" value="GlpE_sulfurtransferase"/>
</dbReference>
<dbReference type="EMBL" id="VLPL01000001">
    <property type="protein sequence ID" value="TSJ47928.1"/>
    <property type="molecule type" value="Genomic_DNA"/>
</dbReference>
<dbReference type="InterPro" id="IPR001763">
    <property type="entry name" value="Rhodanese-like_dom"/>
</dbReference>
<gene>
    <name evidence="2" type="ORF">FO442_02005</name>
</gene>
<dbReference type="Pfam" id="PF00581">
    <property type="entry name" value="Rhodanese"/>
    <property type="match status" value="1"/>
</dbReference>
<dbReference type="Gene3D" id="3.40.250.10">
    <property type="entry name" value="Rhodanese-like domain"/>
    <property type="match status" value="1"/>
</dbReference>